<dbReference type="EMBL" id="MF101427">
    <property type="protein sequence ID" value="ARW63281.1"/>
    <property type="molecule type" value="Genomic_DNA"/>
</dbReference>
<evidence type="ECO:0000256" key="1">
    <source>
        <dbReference type="ARBA" id="ARBA00008091"/>
    </source>
</evidence>
<evidence type="ECO:0000313" key="3">
    <source>
        <dbReference type="EMBL" id="ARW63281.1"/>
    </source>
</evidence>
<dbReference type="GeneID" id="33356626"/>
<name>A0A1Z1MBV7_9FLOR</name>
<evidence type="ECO:0000256" key="2">
    <source>
        <dbReference type="ARBA" id="ARBA00021553"/>
    </source>
</evidence>
<gene>
    <name evidence="3" type="primary">nblA</name>
</gene>
<sequence length="54" mass="6672">MNKLNLEQEFKITLYLKKIQDFNKNQTKKYLLQILKSMMIKDNIIKYFVRKSMN</sequence>
<dbReference type="AlphaFoldDB" id="A0A1Z1MBV7"/>
<proteinExistence type="inferred from homology"/>
<comment type="similarity">
    <text evidence="1">Belongs to the ycf18/nblA family.</text>
</comment>
<geneLocation type="chloroplast" evidence="3"/>
<organism evidence="3">
    <name type="scientific">Polysiphonia elongata</name>
    <dbReference type="NCBI Taxonomy" id="159753"/>
    <lineage>
        <taxon>Eukaryota</taxon>
        <taxon>Rhodophyta</taxon>
        <taxon>Florideophyceae</taxon>
        <taxon>Rhodymeniophycidae</taxon>
        <taxon>Ceramiales</taxon>
        <taxon>Rhodomelaceae</taxon>
        <taxon>Polysiphonioideae</taxon>
        <taxon>Polysiphonia</taxon>
    </lineage>
</organism>
<keyword evidence="3" id="KW-0934">Plastid</keyword>
<dbReference type="InterPro" id="IPR007574">
    <property type="entry name" value="NblA"/>
</dbReference>
<dbReference type="Gene3D" id="1.10.287.670">
    <property type="entry name" value="Phycobilisome degradation protein NblA"/>
    <property type="match status" value="1"/>
</dbReference>
<protein>
    <recommendedName>
        <fullName evidence="2">Uncharacterized protein ycf18</fullName>
    </recommendedName>
</protein>
<keyword evidence="3" id="KW-0150">Chloroplast</keyword>
<dbReference type="InterPro" id="IPR036904">
    <property type="entry name" value="NblA_sf"/>
</dbReference>
<dbReference type="Pfam" id="PF04485">
    <property type="entry name" value="NblA"/>
    <property type="match status" value="1"/>
</dbReference>
<reference evidence="3" key="1">
    <citation type="journal article" date="2017" name="J. Phycol.">
        <title>Analysis of chloroplast genomes and a supermatrix inform reclassification of the Rhodomelaceae (Rhodophyta).</title>
        <authorList>
            <person name="Diaz-Tapia P."/>
            <person name="Maggs C.A."/>
            <person name="West J.A."/>
            <person name="Verbruggen H."/>
        </authorList>
    </citation>
    <scope>NUCLEOTIDE SEQUENCE</scope>
    <source>
        <strain evidence="3">PD547</strain>
    </source>
</reference>
<accession>A0A1Z1MBV7</accession>
<dbReference type="RefSeq" id="YP_009394719.1">
    <property type="nucleotide sequence ID" value="NC_035274.1"/>
</dbReference>
<dbReference type="SUPFAM" id="SSF109859">
    <property type="entry name" value="NblA-like"/>
    <property type="match status" value="1"/>
</dbReference>